<dbReference type="Pfam" id="PF03455">
    <property type="entry name" value="dDENN"/>
    <property type="match status" value="1"/>
</dbReference>
<dbReference type="RefSeq" id="XP_003242325.1">
    <property type="nucleotide sequence ID" value="XM_003242277.3"/>
</dbReference>
<proteinExistence type="predicted"/>
<dbReference type="InterPro" id="IPR043153">
    <property type="entry name" value="DENN_C"/>
</dbReference>
<dbReference type="Pfam" id="PF03456">
    <property type="entry name" value="uDENN"/>
    <property type="match status" value="1"/>
</dbReference>
<evidence type="ECO:0000313" key="4">
    <source>
        <dbReference type="Proteomes" id="UP000007819"/>
    </source>
</evidence>
<dbReference type="PANTHER" id="PTHR15288:SF0">
    <property type="entry name" value="UDENN DOMAIN-CONTAINING PROTEIN"/>
    <property type="match status" value="1"/>
</dbReference>
<dbReference type="SMART" id="SM00801">
    <property type="entry name" value="dDENN"/>
    <property type="match status" value="1"/>
</dbReference>
<dbReference type="EnsemblMetazoa" id="XM_003242277.4">
    <property type="protein sequence ID" value="XP_003242325.1"/>
    <property type="gene ID" value="LOC100572853"/>
</dbReference>
<keyword evidence="4" id="KW-1185">Reference proteome</keyword>
<feature type="compositionally biased region" description="Basic and acidic residues" evidence="1">
    <location>
        <begin position="25"/>
        <end position="37"/>
    </location>
</feature>
<dbReference type="InterPro" id="IPR051942">
    <property type="entry name" value="DENN_domain_containing_2"/>
</dbReference>
<reference evidence="3" key="2">
    <citation type="submission" date="2022-06" db="UniProtKB">
        <authorList>
            <consortium name="EnsemblMetazoa"/>
        </authorList>
    </citation>
    <scope>IDENTIFICATION</scope>
</reference>
<dbReference type="InterPro" id="IPR005113">
    <property type="entry name" value="uDENN_dom"/>
</dbReference>
<feature type="region of interest" description="Disordered" evidence="1">
    <location>
        <begin position="22"/>
        <end position="46"/>
    </location>
</feature>
<dbReference type="AlphaFoldDB" id="A0A8R2A4L0"/>
<dbReference type="InterPro" id="IPR005112">
    <property type="entry name" value="dDENN_dom"/>
</dbReference>
<organism evidence="3 4">
    <name type="scientific">Acyrthosiphon pisum</name>
    <name type="common">Pea aphid</name>
    <dbReference type="NCBI Taxonomy" id="7029"/>
    <lineage>
        <taxon>Eukaryota</taxon>
        <taxon>Metazoa</taxon>
        <taxon>Ecdysozoa</taxon>
        <taxon>Arthropoda</taxon>
        <taxon>Hexapoda</taxon>
        <taxon>Insecta</taxon>
        <taxon>Pterygota</taxon>
        <taxon>Neoptera</taxon>
        <taxon>Paraneoptera</taxon>
        <taxon>Hemiptera</taxon>
        <taxon>Sternorrhyncha</taxon>
        <taxon>Aphidomorpha</taxon>
        <taxon>Aphidoidea</taxon>
        <taxon>Aphididae</taxon>
        <taxon>Macrosiphini</taxon>
        <taxon>Acyrthosiphon</taxon>
    </lineage>
</organism>
<dbReference type="InterPro" id="IPR001194">
    <property type="entry name" value="cDENN_dom"/>
</dbReference>
<protein>
    <recommendedName>
        <fullName evidence="2">UDENN domain-containing protein</fullName>
    </recommendedName>
</protein>
<dbReference type="SMART" id="SM00799">
    <property type="entry name" value="DENN"/>
    <property type="match status" value="1"/>
</dbReference>
<dbReference type="PROSITE" id="PS50211">
    <property type="entry name" value="DENN"/>
    <property type="match status" value="1"/>
</dbReference>
<dbReference type="SMART" id="SM00800">
    <property type="entry name" value="uDENN"/>
    <property type="match status" value="1"/>
</dbReference>
<evidence type="ECO:0000313" key="3">
    <source>
        <dbReference type="EnsemblMetazoa" id="XP_003242325.1"/>
    </source>
</evidence>
<evidence type="ECO:0000259" key="2">
    <source>
        <dbReference type="PROSITE" id="PS50211"/>
    </source>
</evidence>
<dbReference type="PANTHER" id="PTHR15288">
    <property type="entry name" value="DENN DOMAIN-CONTAINING PROTEIN 2"/>
    <property type="match status" value="1"/>
</dbReference>
<dbReference type="Pfam" id="PF02141">
    <property type="entry name" value="DENN"/>
    <property type="match status" value="1"/>
</dbReference>
<dbReference type="KEGG" id="api:100572853"/>
<feature type="domain" description="UDENN" evidence="2">
    <location>
        <begin position="448"/>
        <end position="836"/>
    </location>
</feature>
<evidence type="ECO:0000256" key="1">
    <source>
        <dbReference type="SAM" id="MobiDB-lite"/>
    </source>
</evidence>
<dbReference type="Gene3D" id="3.30.450.200">
    <property type="match status" value="1"/>
</dbReference>
<dbReference type="InterPro" id="IPR037516">
    <property type="entry name" value="Tripartite_DENN"/>
</dbReference>
<sequence length="874" mass="100079">MNETNAINVDVLTKRFESFQSSKKSGLDDKRRHENNANKRNIKRTPAFRRDVNISRKLVVDHSQALVVTNNKKQFSNIIISNTSECNKTTPIDSHNYNKTDSLNQKLYLDTFAKDDKNKLVTDQKSLINCLKKKLENNSTTAGCKPKVPKKNIDFPLKARLPIGPPPKKPPRTFAHDKQIDLDLPDNCTMESHKNPKSDPKAMLEKLEKFLTKNSHTYGPKDEKTTVQDYNSNISSKKSNLFNLAKSLKCSESDKTYGNSLKIHHTDEQNYLTRKLYNGNDTEHIYDEPIFLKPNSRLNIDSPNNCHTLLIGNDRDCDSNKSNLHYMSTPIKDYNSEINLKESESYFQIDTTDELDSKTNKNMTMSHKRKIQMLMNEAYGTFVKTQEESDSESISNCEDSSSGSINNLTDKNISEQTLERKGYLRRVAKKITTSTCSTIVHDKNHLFQALLLIGLDLSSTKEKLPYIKHKYPVQADIPKQFENLCFPDAHVWPFTADDCRTYSLTVTDENGRRNYGYCYRVQPEGAAYCLPLVYCIYSSIKANSFYFKILKEIESRHGLSEFNMKMFIKLLYDQPFPELGSTIYIPLEPSSNSTEPSTNGGEIHIPFDILNDQDDLLKLLHIIKPNTFIQMLATMLLERKLILLSKSISLLSSSIEALTSSLYPFSWQHTLVSVLPSQMVSIADFVQAPTPYIIGLLKTENQSDIFSQLSEKDQVFIFDLDANKTLRKVKDEYSVLPSRISKGLKNVIGLKVELDQSTKAVLASESLIRLFVELVGHYKSFILSNSENKHHFQKQFFIDAGINTAHRNFLEWFTETAMFTTFLNNKMHSNIDKKDVFECRCDEFSNELSKIKRKSKTLQSMKAIGDRIKEWAVS</sequence>
<dbReference type="OrthoDB" id="10266080at2759"/>
<dbReference type="GeneID" id="100572853"/>
<reference evidence="4" key="1">
    <citation type="submission" date="2010-06" db="EMBL/GenBank/DDBJ databases">
        <authorList>
            <person name="Jiang H."/>
            <person name="Abraham K."/>
            <person name="Ali S."/>
            <person name="Alsbrooks S.L."/>
            <person name="Anim B.N."/>
            <person name="Anosike U.S."/>
            <person name="Attaway T."/>
            <person name="Bandaranaike D.P."/>
            <person name="Battles P.K."/>
            <person name="Bell S.N."/>
            <person name="Bell A.V."/>
            <person name="Beltran B."/>
            <person name="Bickham C."/>
            <person name="Bustamante Y."/>
            <person name="Caleb T."/>
            <person name="Canada A."/>
            <person name="Cardenas V."/>
            <person name="Carter K."/>
            <person name="Chacko J."/>
            <person name="Chandrabose M.N."/>
            <person name="Chavez D."/>
            <person name="Chavez A."/>
            <person name="Chen L."/>
            <person name="Chu H.-S."/>
            <person name="Claassen K.J."/>
            <person name="Cockrell R."/>
            <person name="Collins M."/>
            <person name="Cooper J.A."/>
            <person name="Cree A."/>
            <person name="Curry S.M."/>
            <person name="Da Y."/>
            <person name="Dao M.D."/>
            <person name="Das B."/>
            <person name="Davila M.-L."/>
            <person name="Davy-Carroll L."/>
            <person name="Denson S."/>
            <person name="Dinh H."/>
            <person name="Ebong V.E."/>
            <person name="Edwards J.R."/>
            <person name="Egan A."/>
            <person name="El-Daye J."/>
            <person name="Escobedo L."/>
            <person name="Fernandez S."/>
            <person name="Fernando P.R."/>
            <person name="Flagg N."/>
            <person name="Forbes L.D."/>
            <person name="Fowler R.G."/>
            <person name="Fu Q."/>
            <person name="Gabisi R.A."/>
            <person name="Ganer J."/>
            <person name="Garbino Pronczuk A."/>
            <person name="Garcia R.M."/>
            <person name="Garner T."/>
            <person name="Garrett T.E."/>
            <person name="Gonzalez D.A."/>
            <person name="Hamid H."/>
            <person name="Hawkins E.S."/>
            <person name="Hirani K."/>
            <person name="Hogues M.E."/>
            <person name="Hollins B."/>
            <person name="Hsiao C.-H."/>
            <person name="Jabil R."/>
            <person name="James M.L."/>
            <person name="Jhangiani S.N."/>
            <person name="Johnson B."/>
            <person name="Johnson Q."/>
            <person name="Joshi V."/>
            <person name="Kalu J.B."/>
            <person name="Kam C."/>
            <person name="Kashfia A."/>
            <person name="Keebler J."/>
            <person name="Kisamo H."/>
            <person name="Kovar C.L."/>
            <person name="Lago L.A."/>
            <person name="Lai C.-Y."/>
            <person name="Laidlaw J."/>
            <person name="Lara F."/>
            <person name="Le T.-K."/>
            <person name="Lee S.L."/>
            <person name="Legall F.H."/>
            <person name="Lemon S.J."/>
            <person name="Lewis L.R."/>
            <person name="Li B."/>
            <person name="Liu Y."/>
            <person name="Liu Y.-S."/>
            <person name="Lopez J."/>
            <person name="Lozado R.J."/>
            <person name="Lu J."/>
            <person name="Madu R.C."/>
            <person name="Maheshwari M."/>
            <person name="Maheshwari R."/>
            <person name="Malloy K."/>
            <person name="Martinez E."/>
            <person name="Mathew T."/>
            <person name="Mercado I.C."/>
            <person name="Mercado C."/>
            <person name="Meyer B."/>
            <person name="Montgomery K."/>
            <person name="Morgan M.B."/>
            <person name="Munidasa M."/>
            <person name="Nazareth L.V."/>
            <person name="Nelson J."/>
            <person name="Ng B.M."/>
            <person name="Nguyen N.B."/>
            <person name="Nguyen P.Q."/>
            <person name="Nguyen T."/>
            <person name="Obregon M."/>
            <person name="Okwuonu G.O."/>
            <person name="Onwere C.G."/>
            <person name="Orozco G."/>
            <person name="Parra A."/>
            <person name="Patel S."/>
            <person name="Patil S."/>
            <person name="Perez A."/>
            <person name="Perez Y."/>
            <person name="Pham C."/>
            <person name="Primus E.L."/>
            <person name="Pu L.-L."/>
            <person name="Puazo M."/>
            <person name="Qin X."/>
            <person name="Quiroz J.B."/>
            <person name="Reese J."/>
            <person name="Richards S."/>
            <person name="Rives C.M."/>
            <person name="Robberts R."/>
            <person name="Ruiz S.J."/>
            <person name="Ruiz M.J."/>
            <person name="Santibanez J."/>
            <person name="Schneider B.W."/>
            <person name="Sisson I."/>
            <person name="Smith M."/>
            <person name="Sodergren E."/>
            <person name="Song X.-Z."/>
            <person name="Song B.B."/>
            <person name="Summersgill H."/>
            <person name="Thelus R."/>
            <person name="Thornton R.D."/>
            <person name="Trejos Z.Y."/>
            <person name="Usmani K."/>
            <person name="Vattathil S."/>
            <person name="Villasana D."/>
            <person name="Walker D.L."/>
            <person name="Wang S."/>
            <person name="Wang K."/>
            <person name="White C.S."/>
            <person name="Williams A.C."/>
            <person name="Williamson J."/>
            <person name="Wilson K."/>
            <person name="Woghiren I.O."/>
            <person name="Woodworth J.R."/>
            <person name="Worley K.C."/>
            <person name="Wright R.A."/>
            <person name="Wu W."/>
            <person name="Young L."/>
            <person name="Zhang L."/>
            <person name="Zhang J."/>
            <person name="Zhu Y."/>
            <person name="Muzny D.M."/>
            <person name="Weinstock G."/>
            <person name="Gibbs R.A."/>
        </authorList>
    </citation>
    <scope>NUCLEOTIDE SEQUENCE [LARGE SCALE GENOMIC DNA]</scope>
    <source>
        <strain evidence="4">LSR1</strain>
    </source>
</reference>
<dbReference type="Gene3D" id="3.40.50.11500">
    <property type="match status" value="1"/>
</dbReference>
<accession>A0A8R2A4L0</accession>
<dbReference type="Proteomes" id="UP000007819">
    <property type="component" value="Chromosome A1"/>
</dbReference>
<name>A0A8R2A4L0_ACYPI</name>